<evidence type="ECO:0000256" key="7">
    <source>
        <dbReference type="ARBA" id="ARBA00035652"/>
    </source>
</evidence>
<dbReference type="InterPro" id="IPR007210">
    <property type="entry name" value="ABC_Gly_betaine_transp_sub-bd"/>
</dbReference>
<keyword evidence="5 8" id="KW-0472">Membrane</keyword>
<dbReference type="InterPro" id="IPR035906">
    <property type="entry name" value="MetI-like_sf"/>
</dbReference>
<evidence type="ECO:0000313" key="10">
    <source>
        <dbReference type="EMBL" id="MBO1307053.1"/>
    </source>
</evidence>
<evidence type="ECO:0000256" key="3">
    <source>
        <dbReference type="ARBA" id="ARBA00022692"/>
    </source>
</evidence>
<dbReference type="CDD" id="cd06261">
    <property type="entry name" value="TM_PBP2"/>
    <property type="match status" value="1"/>
</dbReference>
<evidence type="ECO:0000256" key="4">
    <source>
        <dbReference type="ARBA" id="ARBA00022989"/>
    </source>
</evidence>
<dbReference type="Gene3D" id="3.40.190.120">
    <property type="entry name" value="Osmoprotection protein (prox), domain 2"/>
    <property type="match status" value="1"/>
</dbReference>
<comment type="subcellular location">
    <subcellularLocation>
        <location evidence="8">Cell membrane</location>
        <topology evidence="8">Multi-pass membrane protein</topology>
    </subcellularLocation>
    <subcellularLocation>
        <location evidence="1">Membrane</location>
        <topology evidence="1">Multi-pass membrane protein</topology>
    </subcellularLocation>
</comment>
<evidence type="ECO:0000256" key="6">
    <source>
        <dbReference type="ARBA" id="ARBA00035642"/>
    </source>
</evidence>
<name>A0ABS3LDE3_9ENTE</name>
<keyword evidence="3 8" id="KW-0812">Transmembrane</keyword>
<keyword evidence="2 8" id="KW-0813">Transport</keyword>
<dbReference type="Pfam" id="PF00528">
    <property type="entry name" value="BPD_transp_1"/>
    <property type="match status" value="1"/>
</dbReference>
<dbReference type="CDD" id="cd13610">
    <property type="entry name" value="PBP2_ChoS"/>
    <property type="match status" value="1"/>
</dbReference>
<dbReference type="Pfam" id="PF04069">
    <property type="entry name" value="OpuAC"/>
    <property type="match status" value="1"/>
</dbReference>
<evidence type="ECO:0000313" key="11">
    <source>
        <dbReference type="Proteomes" id="UP000664601"/>
    </source>
</evidence>
<feature type="transmembrane region" description="Helical" evidence="8">
    <location>
        <begin position="23"/>
        <end position="43"/>
    </location>
</feature>
<dbReference type="SUPFAM" id="SSF53850">
    <property type="entry name" value="Periplasmic binding protein-like II"/>
    <property type="match status" value="1"/>
</dbReference>
<dbReference type="Proteomes" id="UP000664601">
    <property type="component" value="Unassembled WGS sequence"/>
</dbReference>
<dbReference type="PANTHER" id="PTHR30177">
    <property type="entry name" value="GLYCINE BETAINE/L-PROLINE TRANSPORT SYSTEM PERMEASE PROTEIN PROW"/>
    <property type="match status" value="1"/>
</dbReference>
<dbReference type="PANTHER" id="PTHR30177:SF4">
    <property type="entry name" value="OSMOPROTECTANT IMPORT PERMEASE PROTEIN OSMW"/>
    <property type="match status" value="1"/>
</dbReference>
<feature type="transmembrane region" description="Helical" evidence="8">
    <location>
        <begin position="208"/>
        <end position="226"/>
    </location>
</feature>
<gene>
    <name evidence="10" type="ORF">JZO70_12825</name>
</gene>
<comment type="similarity">
    <text evidence="8">Belongs to the binding-protein-dependent transport system permease family.</text>
</comment>
<dbReference type="InterPro" id="IPR051204">
    <property type="entry name" value="ABC_transp_perm/SBD"/>
</dbReference>
<dbReference type="Gene3D" id="1.10.3720.10">
    <property type="entry name" value="MetI-like"/>
    <property type="match status" value="1"/>
</dbReference>
<reference evidence="10 11" key="1">
    <citation type="submission" date="2021-03" db="EMBL/GenBank/DDBJ databases">
        <title>Enterococcal diversity collection.</title>
        <authorList>
            <person name="Gilmore M.S."/>
            <person name="Schwartzman J."/>
            <person name="Van Tyne D."/>
            <person name="Martin M."/>
            <person name="Earl A.M."/>
            <person name="Manson A.L."/>
            <person name="Straub T."/>
            <person name="Salamzade R."/>
            <person name="Saavedra J."/>
            <person name="Lebreton F."/>
            <person name="Prichula J."/>
            <person name="Schaufler K."/>
            <person name="Gaca A."/>
            <person name="Sgardioli B."/>
            <person name="Wagenaar J."/>
            <person name="Strong T."/>
        </authorList>
    </citation>
    <scope>NUCLEOTIDE SEQUENCE [LARGE SCALE GENOMIC DNA]</scope>
    <source>
        <strain evidence="10 11">669A</strain>
    </source>
</reference>
<accession>A0ABS3LDE3</accession>
<comment type="caution">
    <text evidence="10">The sequence shown here is derived from an EMBL/GenBank/DDBJ whole genome shotgun (WGS) entry which is preliminary data.</text>
</comment>
<dbReference type="PROSITE" id="PS50928">
    <property type="entry name" value="ABC_TM1"/>
    <property type="match status" value="1"/>
</dbReference>
<dbReference type="InterPro" id="IPR000515">
    <property type="entry name" value="MetI-like"/>
</dbReference>
<proteinExistence type="inferred from homology"/>
<keyword evidence="11" id="KW-1185">Reference proteome</keyword>
<evidence type="ECO:0000256" key="2">
    <source>
        <dbReference type="ARBA" id="ARBA00022448"/>
    </source>
</evidence>
<protein>
    <submittedName>
        <fullName evidence="10">ABC transporter permease/substrate-binding protein</fullName>
    </submittedName>
</protein>
<comment type="similarity">
    <text evidence="6">In the C-terminal section; belongs to the OsmX family.</text>
</comment>
<evidence type="ECO:0000256" key="5">
    <source>
        <dbReference type="ARBA" id="ARBA00023136"/>
    </source>
</evidence>
<dbReference type="Gene3D" id="3.40.190.10">
    <property type="entry name" value="Periplasmic binding protein-like II"/>
    <property type="match status" value="1"/>
</dbReference>
<evidence type="ECO:0000259" key="9">
    <source>
        <dbReference type="PROSITE" id="PS50928"/>
    </source>
</evidence>
<feature type="transmembrane region" description="Helical" evidence="8">
    <location>
        <begin position="76"/>
        <end position="97"/>
    </location>
</feature>
<dbReference type="RefSeq" id="WP_207673964.1">
    <property type="nucleotide sequence ID" value="NZ_JAFREM010000018.1"/>
</dbReference>
<keyword evidence="4 8" id="KW-1133">Transmembrane helix</keyword>
<comment type="similarity">
    <text evidence="7">In the N-terminal section; belongs to the binding-protein-dependent transport system permease family.</text>
</comment>
<dbReference type="SUPFAM" id="SSF161098">
    <property type="entry name" value="MetI-like"/>
    <property type="match status" value="1"/>
</dbReference>
<organism evidence="10 11">
    <name type="scientific">Candidatus Enterococcus moelleringii</name>
    <dbReference type="NCBI Taxonomy" id="2815325"/>
    <lineage>
        <taxon>Bacteria</taxon>
        <taxon>Bacillati</taxon>
        <taxon>Bacillota</taxon>
        <taxon>Bacilli</taxon>
        <taxon>Lactobacillales</taxon>
        <taxon>Enterococcaceae</taxon>
        <taxon>Enterococcus</taxon>
    </lineage>
</organism>
<feature type="transmembrane region" description="Helical" evidence="8">
    <location>
        <begin position="178"/>
        <end position="201"/>
    </location>
</feature>
<dbReference type="EMBL" id="JAFREM010000018">
    <property type="protein sequence ID" value="MBO1307053.1"/>
    <property type="molecule type" value="Genomic_DNA"/>
</dbReference>
<feature type="transmembrane region" description="Helical" evidence="8">
    <location>
        <begin position="145"/>
        <end position="172"/>
    </location>
</feature>
<sequence length="511" mass="56072">MNDIIQTFMERKEELLDAILEHLAISLSALLIAILIAIPLAILLSQKKKLAEIVLQITSILQTIPSLALLGLLIPFVGIGTVPALIALVVYALLPIFQNTYIGLSEIDPSIEEAADAFGMSRMRKLFKVELPMAMPVIVSGIRTALVLIIGTATLAALIGAGGLGTFILLGIDRNDPTLTLIGAVSSALLAIIFSALIRFLQHRSMKATVVALGVIFLGIGGIFLAQHNPLADQTVTIAGKMGSEPDILVNIYKDVIQDEDPSIEVEVKPNFGKTSFLFSALENDQVDIYPEFTGTVLESLVEVPEGQETDGSKEAAYREANKLLNEQFDMELLEPMAYENTYALAMKREVAEERGISKISDLVADEANWRAGFTLEFIDRQDGYRGIQELYGLNFGSVQSMEPALRYQAIENGDVDIIDGYSTDSEIRQYDLVTLEDNLDLFPPYQGAALMRNDFAEENPTIVKALNRLAGKITEDQMIDMNYQVNVEGKQPADVARDFLIKEKIIGEEN</sequence>
<evidence type="ECO:0000256" key="8">
    <source>
        <dbReference type="RuleBase" id="RU363032"/>
    </source>
</evidence>
<dbReference type="InterPro" id="IPR058089">
    <property type="entry name" value="EgtUBC_SBD"/>
</dbReference>
<evidence type="ECO:0000256" key="1">
    <source>
        <dbReference type="ARBA" id="ARBA00004141"/>
    </source>
</evidence>
<feature type="domain" description="ABC transmembrane type-1" evidence="9">
    <location>
        <begin position="19"/>
        <end position="202"/>
    </location>
</feature>